<feature type="transmembrane region" description="Helical" evidence="3">
    <location>
        <begin position="963"/>
        <end position="982"/>
    </location>
</feature>
<organism evidence="5 6">
    <name type="scientific">Halosaccharopolyspora lacisalsi</name>
    <dbReference type="NCBI Taxonomy" id="1000566"/>
    <lineage>
        <taxon>Bacteria</taxon>
        <taxon>Bacillati</taxon>
        <taxon>Actinomycetota</taxon>
        <taxon>Actinomycetes</taxon>
        <taxon>Pseudonocardiales</taxon>
        <taxon>Pseudonocardiaceae</taxon>
        <taxon>Halosaccharopolyspora</taxon>
    </lineage>
</organism>
<feature type="transmembrane region" description="Helical" evidence="3">
    <location>
        <begin position="1020"/>
        <end position="1039"/>
    </location>
</feature>
<keyword evidence="2" id="KW-0378">Hydrolase</keyword>
<gene>
    <name evidence="5" type="ORF">FHX42_000284</name>
</gene>
<evidence type="ECO:0000256" key="3">
    <source>
        <dbReference type="SAM" id="Phobius"/>
    </source>
</evidence>
<keyword evidence="2" id="KW-0442">Lipid degradation</keyword>
<feature type="short sequence motif" description="DGA/G" evidence="2">
    <location>
        <begin position="271"/>
        <end position="273"/>
    </location>
</feature>
<evidence type="ECO:0000256" key="1">
    <source>
        <dbReference type="ARBA" id="ARBA00023098"/>
    </source>
</evidence>
<dbReference type="InterPro" id="IPR002641">
    <property type="entry name" value="PNPLA_dom"/>
</dbReference>
<dbReference type="InterPro" id="IPR024282">
    <property type="entry name" value="DUF3376"/>
</dbReference>
<keyword evidence="3" id="KW-0472">Membrane</keyword>
<dbReference type="SUPFAM" id="SSF52151">
    <property type="entry name" value="FabD/lysophospholipase-like"/>
    <property type="match status" value="1"/>
</dbReference>
<name>A0A839DUK3_9PSEU</name>
<feature type="active site" description="Proton acceptor" evidence="2">
    <location>
        <position position="271"/>
    </location>
</feature>
<feature type="domain" description="PNPLA" evidence="4">
    <location>
        <begin position="17"/>
        <end position="284"/>
    </location>
</feature>
<dbReference type="Proteomes" id="UP000569329">
    <property type="component" value="Unassembled WGS sequence"/>
</dbReference>
<feature type="transmembrane region" description="Helical" evidence="3">
    <location>
        <begin position="994"/>
        <end position="1014"/>
    </location>
</feature>
<evidence type="ECO:0000256" key="2">
    <source>
        <dbReference type="PROSITE-ProRule" id="PRU01161"/>
    </source>
</evidence>
<keyword evidence="3" id="KW-1133">Transmembrane helix</keyword>
<dbReference type="Pfam" id="PF11856">
    <property type="entry name" value="DUF3376"/>
    <property type="match status" value="1"/>
</dbReference>
<comment type="caution">
    <text evidence="5">The sequence shown here is derived from an EMBL/GenBank/DDBJ whole genome shotgun (WGS) entry which is preliminary data.</text>
</comment>
<keyword evidence="3" id="KW-0812">Transmembrane</keyword>
<dbReference type="Gene3D" id="3.40.1090.10">
    <property type="entry name" value="Cytosolic phospholipase A2 catalytic domain"/>
    <property type="match status" value="1"/>
</dbReference>
<dbReference type="GO" id="GO:0016787">
    <property type="term" value="F:hydrolase activity"/>
    <property type="evidence" value="ECO:0007669"/>
    <property type="project" value="UniProtKB-UniRule"/>
</dbReference>
<dbReference type="PROSITE" id="PS51635">
    <property type="entry name" value="PNPLA"/>
    <property type="match status" value="1"/>
</dbReference>
<dbReference type="InterPro" id="IPR016035">
    <property type="entry name" value="Acyl_Trfase/lysoPLipase"/>
</dbReference>
<keyword evidence="6" id="KW-1185">Reference proteome</keyword>
<protein>
    <submittedName>
        <fullName evidence="5">Patatin-related protein</fullName>
    </submittedName>
</protein>
<dbReference type="RefSeq" id="WP_182542319.1">
    <property type="nucleotide sequence ID" value="NZ_JACGWZ010000001.1"/>
</dbReference>
<proteinExistence type="predicted"/>
<accession>A0A839DUK3</accession>
<feature type="transmembrane region" description="Helical" evidence="3">
    <location>
        <begin position="1046"/>
        <end position="1064"/>
    </location>
</feature>
<dbReference type="Pfam" id="PF01734">
    <property type="entry name" value="Patatin"/>
    <property type="match status" value="1"/>
</dbReference>
<comment type="caution">
    <text evidence="2">Lacks conserved residue(s) required for the propagation of feature annotation.</text>
</comment>
<dbReference type="NCBIfam" id="TIGR03607">
    <property type="entry name" value="patatin-like protein"/>
    <property type="match status" value="1"/>
</dbReference>
<dbReference type="EMBL" id="JACGWZ010000001">
    <property type="protein sequence ID" value="MBA8822955.1"/>
    <property type="molecule type" value="Genomic_DNA"/>
</dbReference>
<dbReference type="GO" id="GO:0016042">
    <property type="term" value="P:lipid catabolic process"/>
    <property type="evidence" value="ECO:0007669"/>
    <property type="project" value="UniProtKB-UniRule"/>
</dbReference>
<sequence>MTSDTDGRDQRQLRLALGMRGGASMAVWIGGAVAEIDHLREAMADPETGQPDPSPWARLARLAGYESVDVDVLAGASAGGLNATLLSASLVYGMPFDSMRQTWVRLADLEAMARPVPKFWNRRPRSLLEGDAYFRPELARTLLDRIPPSEQARSGRLDTLLTATLLEPVARHDLDGNAEPILTQRRRASFRFRHRGRPGHPLSDFGDTERLTTTVEQLAQAARTTSSFPVAFEPGEIHSARGDPPRGVPNMYGLFSETAASTDSPTYRVFDGGVLDNIPVTAAIRSITGSMADRPVDRWLLYLNPDPATDDAGRRHRRWFALPVALAALRARSGQESLLSDLEALHRHNDSVQRGEMRRRALYAGLNSASPRERAGELARRVEVVRDEHALVRAELDARTVRDILTDPNKQEESPLLEPVAGDPLEGWPSRVRDELGTRLSERFAHRAGTDPRTVLDGVRSLLSGVDECLGWARDVEHRTAHPREVGNCKAALYRLRTVGELLHGHGDRYWITGARLEPITQFAELDDWTDRVLERRLRLWHHLPAPVGPLLAAVLAAVEEEDGLPGQWFQQALTDLAAELSSIVDSSGADAAASNDDHVDAVAEATAVLNRIAVRLAAVAPERDTITEPHEVGYSLLEQEPAEQLTAVLRRLVILTVPLEVDGVRGSRIKFLRVTSDADTPLPFDALLTRGHVNTADKVRGSTLGGFAAFLSAKWRANDWMWGRMDSASTLVDLLLDPERLVRYNAELGAEGLGDAIQAVVSRPTPAEGRNGEQTRRWREFLAERWADRAGEVRAELDALFERPGGRHPLTETRKVVLERLQWTIAAAEVPFVTEVSSGAAPDASPTPVAAEPNRLATDVRSYDVGRQRVDDLGERRRASTATRFALIAYRAVVPGRRGVAASLARCAMTVLKPVVMAVVFAFAAPLRAAAVSFAAATGVALTADSVPATRSVLLDLAGSSFGHGAYVAAALAVLAAPWLGWQLAGRTSRGPARWGVALVAAAVLIVLGYWPLSTGIRIGPVVLAALAVALTWFATLAYRPGGRIAATGLTAIVLVASLWGLMAGVFSVGGWVLVSFAASAYAHMLLQSTVDVLRPRPRSERSATEGS</sequence>
<keyword evidence="1 2" id="KW-0443">Lipid metabolism</keyword>
<evidence type="ECO:0000259" key="4">
    <source>
        <dbReference type="PROSITE" id="PS51635"/>
    </source>
</evidence>
<evidence type="ECO:0000313" key="6">
    <source>
        <dbReference type="Proteomes" id="UP000569329"/>
    </source>
</evidence>
<feature type="active site" description="Nucleophile" evidence="2">
    <location>
        <position position="77"/>
    </location>
</feature>
<reference evidence="5 6" key="1">
    <citation type="submission" date="2020-07" db="EMBL/GenBank/DDBJ databases">
        <title>Sequencing the genomes of 1000 actinobacteria strains.</title>
        <authorList>
            <person name="Klenk H.-P."/>
        </authorList>
    </citation>
    <scope>NUCLEOTIDE SEQUENCE [LARGE SCALE GENOMIC DNA]</scope>
    <source>
        <strain evidence="5 6">DSM 45975</strain>
    </source>
</reference>
<feature type="short sequence motif" description="GXSXG" evidence="2">
    <location>
        <begin position="75"/>
        <end position="79"/>
    </location>
</feature>
<dbReference type="AlphaFoldDB" id="A0A839DUK3"/>
<evidence type="ECO:0000313" key="5">
    <source>
        <dbReference type="EMBL" id="MBA8822955.1"/>
    </source>
</evidence>
<dbReference type="InterPro" id="IPR019894">
    <property type="entry name" value="Patatin-related_protein"/>
</dbReference>